<sequence length="197" mass="22164">MKKTINLIPKELQPQLEVFTVHTVLLGMLCAFLSVFVFSNFSVSHNQALTAQLDTLRNELDRKTNVLNIISAELENRTEDPILLRQSSSTESSLMEKRRLIAELEARDELRTQSFADLLETLASKHSSDMWLTSINVVGNNMVIKGQLDKPEALPMWVGQLSSESYFAGKEFQSAKVSRKKDTLAFELRTSGGTDNE</sequence>
<feature type="transmembrane region" description="Helical" evidence="2">
    <location>
        <begin position="21"/>
        <end position="41"/>
    </location>
</feature>
<dbReference type="RefSeq" id="WP_254102302.1">
    <property type="nucleotide sequence ID" value="NZ_JANATA010000028.1"/>
</dbReference>
<keyword evidence="2" id="KW-1133">Transmembrane helix</keyword>
<keyword evidence="2" id="KW-0472">Membrane</keyword>
<keyword evidence="2" id="KW-0812">Transmembrane</keyword>
<accession>A0AA42BQN0</accession>
<evidence type="ECO:0000256" key="1">
    <source>
        <dbReference type="SAM" id="Coils"/>
    </source>
</evidence>
<feature type="coiled-coil region" evidence="1">
    <location>
        <begin position="46"/>
        <end position="73"/>
    </location>
</feature>
<name>A0AA42BQN0_9ALTE</name>
<reference evidence="3" key="1">
    <citation type="submission" date="2022-07" db="EMBL/GenBank/DDBJ databases">
        <title>Characterization of the Novel Bacterium Alteromonas immobilis LMIT006 and Alteromonas gregis LMIT007.</title>
        <authorList>
            <person name="Lin X."/>
        </authorList>
    </citation>
    <scope>NUCLEOTIDE SEQUENCE</scope>
    <source>
        <strain evidence="3">LMIT007</strain>
    </source>
</reference>
<keyword evidence="1" id="KW-0175">Coiled coil</keyword>
<evidence type="ECO:0000313" key="3">
    <source>
        <dbReference type="EMBL" id="MCP3429671.1"/>
    </source>
</evidence>
<dbReference type="AlphaFoldDB" id="A0AA42BQN0"/>
<organism evidence="3 4">
    <name type="scientific">Opacimonas viscosa</name>
    <dbReference type="NCBI Taxonomy" id="2961944"/>
    <lineage>
        <taxon>Bacteria</taxon>
        <taxon>Pseudomonadati</taxon>
        <taxon>Pseudomonadota</taxon>
        <taxon>Gammaproteobacteria</taxon>
        <taxon>Alteromonadales</taxon>
        <taxon>Alteromonadaceae</taxon>
        <taxon>Opacimonas</taxon>
    </lineage>
</organism>
<evidence type="ECO:0008006" key="5">
    <source>
        <dbReference type="Google" id="ProtNLM"/>
    </source>
</evidence>
<protein>
    <recommendedName>
        <fullName evidence="5">PilN domain-containing protein</fullName>
    </recommendedName>
</protein>
<keyword evidence="4" id="KW-1185">Reference proteome</keyword>
<evidence type="ECO:0000256" key="2">
    <source>
        <dbReference type="SAM" id="Phobius"/>
    </source>
</evidence>
<comment type="caution">
    <text evidence="3">The sequence shown here is derived from an EMBL/GenBank/DDBJ whole genome shotgun (WGS) entry which is preliminary data.</text>
</comment>
<dbReference type="Proteomes" id="UP001165413">
    <property type="component" value="Unassembled WGS sequence"/>
</dbReference>
<evidence type="ECO:0000313" key="4">
    <source>
        <dbReference type="Proteomes" id="UP001165413"/>
    </source>
</evidence>
<dbReference type="InterPro" id="IPR007813">
    <property type="entry name" value="PilN"/>
</dbReference>
<dbReference type="Pfam" id="PF05137">
    <property type="entry name" value="PilN"/>
    <property type="match status" value="1"/>
</dbReference>
<proteinExistence type="predicted"/>
<gene>
    <name evidence="3" type="ORF">NLF92_12020</name>
</gene>
<dbReference type="EMBL" id="JANATA010000028">
    <property type="protein sequence ID" value="MCP3429671.1"/>
    <property type="molecule type" value="Genomic_DNA"/>
</dbReference>